<dbReference type="InterPro" id="IPR002347">
    <property type="entry name" value="SDR_fam"/>
</dbReference>
<comment type="similarity">
    <text evidence="1">Belongs to the short-chain dehydrogenases/reductases (SDR) family.</text>
</comment>
<dbReference type="Gene3D" id="3.40.50.720">
    <property type="entry name" value="NAD(P)-binding Rossmann-like Domain"/>
    <property type="match status" value="1"/>
</dbReference>
<proteinExistence type="inferred from homology"/>
<dbReference type="Proteomes" id="UP001209878">
    <property type="component" value="Unassembled WGS sequence"/>
</dbReference>
<dbReference type="Pfam" id="PF00106">
    <property type="entry name" value="adh_short"/>
    <property type="match status" value="1"/>
</dbReference>
<comment type="caution">
    <text evidence="3">The sequence shown here is derived from an EMBL/GenBank/DDBJ whole genome shotgun (WGS) entry which is preliminary data.</text>
</comment>
<name>A0AAD9N7C7_RIDPI</name>
<sequence length="100" mass="10435">GIGYAIAKALAAGGAETYALSRTQADLDRLKAEVVAEGMISRGKGGAIVNISSIGSRIAFPNLVSICASKGALEMITKMMTLELGPHQLCYVNVNMLHTL</sequence>
<dbReference type="GO" id="GO:0006006">
    <property type="term" value="P:glucose metabolic process"/>
    <property type="evidence" value="ECO:0007669"/>
    <property type="project" value="TreeGrafter"/>
</dbReference>
<evidence type="ECO:0000313" key="4">
    <source>
        <dbReference type="Proteomes" id="UP001209878"/>
    </source>
</evidence>
<keyword evidence="2" id="KW-0521">NADP</keyword>
<feature type="non-terminal residue" evidence="3">
    <location>
        <position position="1"/>
    </location>
</feature>
<protein>
    <submittedName>
        <fullName evidence="3">Uncharacterized protein</fullName>
    </submittedName>
</protein>
<reference evidence="3" key="1">
    <citation type="journal article" date="2023" name="Mol. Biol. Evol.">
        <title>Third-Generation Sequencing Reveals the Adaptive Role of the Epigenome in Three Deep-Sea Polychaetes.</title>
        <authorList>
            <person name="Perez M."/>
            <person name="Aroh O."/>
            <person name="Sun Y."/>
            <person name="Lan Y."/>
            <person name="Juniper S.K."/>
            <person name="Young C.R."/>
            <person name="Angers B."/>
            <person name="Qian P.Y."/>
        </authorList>
    </citation>
    <scope>NUCLEOTIDE SEQUENCE</scope>
    <source>
        <strain evidence="3">R07B-5</strain>
    </source>
</reference>
<dbReference type="PANTHER" id="PTHR44252:SF3">
    <property type="entry name" value="D-ERYTHRULOSE REDUCTASE-RELATED"/>
    <property type="match status" value="1"/>
</dbReference>
<dbReference type="GO" id="GO:0004090">
    <property type="term" value="F:carbonyl reductase (NADPH) activity"/>
    <property type="evidence" value="ECO:0007669"/>
    <property type="project" value="TreeGrafter"/>
</dbReference>
<organism evidence="3 4">
    <name type="scientific">Ridgeia piscesae</name>
    <name type="common">Tubeworm</name>
    <dbReference type="NCBI Taxonomy" id="27915"/>
    <lineage>
        <taxon>Eukaryota</taxon>
        <taxon>Metazoa</taxon>
        <taxon>Spiralia</taxon>
        <taxon>Lophotrochozoa</taxon>
        <taxon>Annelida</taxon>
        <taxon>Polychaeta</taxon>
        <taxon>Sedentaria</taxon>
        <taxon>Canalipalpata</taxon>
        <taxon>Sabellida</taxon>
        <taxon>Siboglinidae</taxon>
        <taxon>Ridgeia</taxon>
    </lineage>
</organism>
<accession>A0AAD9N7C7</accession>
<dbReference type="GO" id="GO:0005997">
    <property type="term" value="P:xylulose metabolic process"/>
    <property type="evidence" value="ECO:0007669"/>
    <property type="project" value="TreeGrafter"/>
</dbReference>
<dbReference type="SUPFAM" id="SSF51735">
    <property type="entry name" value="NAD(P)-binding Rossmann-fold domains"/>
    <property type="match status" value="1"/>
</dbReference>
<dbReference type="InterPro" id="IPR051737">
    <property type="entry name" value="L-xylulose/Carbonyl_redctase"/>
</dbReference>
<dbReference type="PRINTS" id="PR00081">
    <property type="entry name" value="GDHRDH"/>
</dbReference>
<dbReference type="EMBL" id="JAODUO010001816">
    <property type="protein sequence ID" value="KAK2158153.1"/>
    <property type="molecule type" value="Genomic_DNA"/>
</dbReference>
<dbReference type="PANTHER" id="PTHR44252">
    <property type="entry name" value="D-ERYTHRULOSE REDUCTASE"/>
    <property type="match status" value="1"/>
</dbReference>
<evidence type="ECO:0000256" key="2">
    <source>
        <dbReference type="ARBA" id="ARBA00022857"/>
    </source>
</evidence>
<gene>
    <name evidence="3" type="ORF">NP493_1818g00000</name>
</gene>
<evidence type="ECO:0000256" key="1">
    <source>
        <dbReference type="ARBA" id="ARBA00006484"/>
    </source>
</evidence>
<dbReference type="GO" id="GO:0050038">
    <property type="term" value="F:L-xylulose reductase (NADPH) activity"/>
    <property type="evidence" value="ECO:0007669"/>
    <property type="project" value="TreeGrafter"/>
</dbReference>
<keyword evidence="4" id="KW-1185">Reference proteome</keyword>
<evidence type="ECO:0000313" key="3">
    <source>
        <dbReference type="EMBL" id="KAK2158153.1"/>
    </source>
</evidence>
<dbReference type="InterPro" id="IPR036291">
    <property type="entry name" value="NAD(P)-bd_dom_sf"/>
</dbReference>
<dbReference type="AlphaFoldDB" id="A0AAD9N7C7"/>